<feature type="chain" id="PRO_5042085054" evidence="11">
    <location>
        <begin position="28"/>
        <end position="660"/>
    </location>
</feature>
<sequence length="660" mass="74496">MTWIGMTHWCWLRAVGVFLLLFVGDLGGNSEVCSLCCIFLREDRGLNCTWAGNANTQYTLHLQSLKFNINKPSTVLNFTSLLGRTSILIPRKSLTKNDNYLLKLKHGAEEESYYFTYDDADKNLLIEPPLLSDVMFSGESDVSAHISWPIPSDNLHVAIRYQNLADTNSKEWIYADPSDIQHDNYEISDLEPFSQYDVQARYESNNTLRSLWSESRTFWTPEQAPVGPLDVWRNFDMKQFVILYWKPQHCQYPGSDKWNYIVTYIHGGGSNALKTPYREPLCEVKLPANSTHMCVSAQNNNGTGPPTCATTVCLDTKPLDVEIRVWLNVTQGVTVWWDESLNERCEDLTYLVEWTQLTEGGSKMKNWARRQVGKQNVTLPGKLDPQVPYQVSLFTLCQSDCKGPVSTIMFYSQEGVPSSAPNFSVLPLSSTDIFISWNEIPVWKQKGFITSYTVYLNSTVDSQRHPVSARNLSISGLLPSTVYEIWVTASTAAGEGTRGEVKVFHTKGSVRLAVILLPIHITLVMFGFLIFIYVQRKRGKMCWIQIPNPENSRSVAKLFNTKYSNPWDTIQTPSNPPVTVVEEVNLPPQLLTPLMNGHHSPITVDEDLLSPATSPTANCNSRFQIEDLPSGSPPATINKPTKFGYEKHFMPTIEEVMGLC</sequence>
<keyword evidence="6 10" id="KW-1133">Transmembrane helix</keyword>
<evidence type="ECO:0000256" key="6">
    <source>
        <dbReference type="ARBA" id="ARBA00022989"/>
    </source>
</evidence>
<comment type="similarity">
    <text evidence="2">Belongs to the type I cytokine receptor family. Type 2 subfamily.</text>
</comment>
<gene>
    <name evidence="13" type="ORF">PECUL_23A043467</name>
</gene>
<accession>A0AAD1VXA7</accession>
<dbReference type="SMART" id="SM00060">
    <property type="entry name" value="FN3"/>
    <property type="match status" value="4"/>
</dbReference>
<proteinExistence type="inferred from homology"/>
<keyword evidence="4 11" id="KW-0732">Signal</keyword>
<evidence type="ECO:0000256" key="1">
    <source>
        <dbReference type="ARBA" id="ARBA00004479"/>
    </source>
</evidence>
<feature type="domain" description="Fibronectin type-III" evidence="12">
    <location>
        <begin position="317"/>
        <end position="415"/>
    </location>
</feature>
<keyword evidence="8 13" id="KW-0675">Receptor</keyword>
<dbReference type="Gene3D" id="2.60.40.10">
    <property type="entry name" value="Immunoglobulins"/>
    <property type="match status" value="3"/>
</dbReference>
<dbReference type="InterPro" id="IPR013783">
    <property type="entry name" value="Ig-like_fold"/>
</dbReference>
<evidence type="ECO:0000313" key="13">
    <source>
        <dbReference type="EMBL" id="CAH2272869.1"/>
    </source>
</evidence>
<protein>
    <submittedName>
        <fullName evidence="13">Interleukin-27 receptor subunit alpha</fullName>
    </submittedName>
</protein>
<keyword evidence="9" id="KW-0325">Glycoprotein</keyword>
<evidence type="ECO:0000256" key="9">
    <source>
        <dbReference type="ARBA" id="ARBA00023180"/>
    </source>
</evidence>
<dbReference type="PROSITE" id="PS50853">
    <property type="entry name" value="FN3"/>
    <property type="match status" value="3"/>
</dbReference>
<feature type="transmembrane region" description="Helical" evidence="10">
    <location>
        <begin position="512"/>
        <end position="534"/>
    </location>
</feature>
<organism evidence="13 14">
    <name type="scientific">Pelobates cultripes</name>
    <name type="common">Western spadefoot toad</name>
    <dbReference type="NCBI Taxonomy" id="61616"/>
    <lineage>
        <taxon>Eukaryota</taxon>
        <taxon>Metazoa</taxon>
        <taxon>Chordata</taxon>
        <taxon>Craniata</taxon>
        <taxon>Vertebrata</taxon>
        <taxon>Euteleostomi</taxon>
        <taxon>Amphibia</taxon>
        <taxon>Batrachia</taxon>
        <taxon>Anura</taxon>
        <taxon>Pelobatoidea</taxon>
        <taxon>Pelobatidae</taxon>
        <taxon>Pelobates</taxon>
    </lineage>
</organism>
<evidence type="ECO:0000259" key="12">
    <source>
        <dbReference type="PROSITE" id="PS50853"/>
    </source>
</evidence>
<evidence type="ECO:0000256" key="2">
    <source>
        <dbReference type="ARBA" id="ARBA00008921"/>
    </source>
</evidence>
<keyword evidence="3 10" id="KW-0812">Transmembrane</keyword>
<evidence type="ECO:0000256" key="11">
    <source>
        <dbReference type="SAM" id="SignalP"/>
    </source>
</evidence>
<dbReference type="SUPFAM" id="SSF49265">
    <property type="entry name" value="Fibronectin type III"/>
    <property type="match status" value="2"/>
</dbReference>
<dbReference type="AlphaFoldDB" id="A0AAD1VXA7"/>
<dbReference type="PANTHER" id="PTHR48423:SF1">
    <property type="entry name" value="INTERLEUKIN-27 RECEPTOR SUBUNIT ALPHA"/>
    <property type="match status" value="1"/>
</dbReference>
<evidence type="ECO:0000256" key="4">
    <source>
        <dbReference type="ARBA" id="ARBA00022729"/>
    </source>
</evidence>
<feature type="domain" description="Fibronectin type-III" evidence="12">
    <location>
        <begin position="417"/>
        <end position="509"/>
    </location>
</feature>
<evidence type="ECO:0000313" key="14">
    <source>
        <dbReference type="Proteomes" id="UP001295444"/>
    </source>
</evidence>
<dbReference type="Proteomes" id="UP001295444">
    <property type="component" value="Chromosome 03"/>
</dbReference>
<dbReference type="Pfam" id="PF00041">
    <property type="entry name" value="fn3"/>
    <property type="match status" value="1"/>
</dbReference>
<evidence type="ECO:0000256" key="3">
    <source>
        <dbReference type="ARBA" id="ARBA00022692"/>
    </source>
</evidence>
<feature type="signal peptide" evidence="11">
    <location>
        <begin position="1"/>
        <end position="27"/>
    </location>
</feature>
<evidence type="ECO:0000256" key="7">
    <source>
        <dbReference type="ARBA" id="ARBA00023136"/>
    </source>
</evidence>
<keyword evidence="14" id="KW-1185">Reference proteome</keyword>
<name>A0AAD1VXA7_PELCU</name>
<evidence type="ECO:0000256" key="5">
    <source>
        <dbReference type="ARBA" id="ARBA00022737"/>
    </source>
</evidence>
<evidence type="ECO:0000256" key="8">
    <source>
        <dbReference type="ARBA" id="ARBA00023170"/>
    </source>
</evidence>
<evidence type="ECO:0000256" key="10">
    <source>
        <dbReference type="SAM" id="Phobius"/>
    </source>
</evidence>
<keyword evidence="7 10" id="KW-0472">Membrane</keyword>
<dbReference type="InterPro" id="IPR052672">
    <property type="entry name" value="Type1_Cytokine_Rcpt_Type2"/>
</dbReference>
<dbReference type="GO" id="GO:0005886">
    <property type="term" value="C:plasma membrane"/>
    <property type="evidence" value="ECO:0007669"/>
    <property type="project" value="UniProtKB-ARBA"/>
</dbReference>
<dbReference type="PANTHER" id="PTHR48423">
    <property type="entry name" value="INTERLEUKIN-27 RECEPTOR SUBUNIT ALPHA"/>
    <property type="match status" value="1"/>
</dbReference>
<reference evidence="13" key="1">
    <citation type="submission" date="2022-03" db="EMBL/GenBank/DDBJ databases">
        <authorList>
            <person name="Alioto T."/>
            <person name="Alioto T."/>
            <person name="Gomez Garrido J."/>
        </authorList>
    </citation>
    <scope>NUCLEOTIDE SEQUENCE</scope>
</reference>
<dbReference type="CDD" id="cd00063">
    <property type="entry name" value="FN3"/>
    <property type="match status" value="2"/>
</dbReference>
<comment type="subcellular location">
    <subcellularLocation>
        <location evidence="1">Membrane</location>
        <topology evidence="1">Single-pass type I membrane protein</topology>
    </subcellularLocation>
</comment>
<dbReference type="InterPro" id="IPR003961">
    <property type="entry name" value="FN3_dom"/>
</dbReference>
<dbReference type="InterPro" id="IPR036116">
    <property type="entry name" value="FN3_sf"/>
</dbReference>
<dbReference type="EMBL" id="OW240914">
    <property type="protein sequence ID" value="CAH2272869.1"/>
    <property type="molecule type" value="Genomic_DNA"/>
</dbReference>
<keyword evidence="5" id="KW-0677">Repeat</keyword>
<feature type="domain" description="Fibronectin type-III" evidence="12">
    <location>
        <begin position="130"/>
        <end position="223"/>
    </location>
</feature>